<evidence type="ECO:0000256" key="1">
    <source>
        <dbReference type="SAM" id="MobiDB-lite"/>
    </source>
</evidence>
<sequence>MFLPRAASRSVFCKYRWGENERRPVNGPIATDKSEPCERRLKKFRTRAVPRSVFCKYRWGENEERPVNGPISIDVGSTPTNPFKSNDQNFSTSEERVLDNENRRKSLRKRV</sequence>
<dbReference type="AlphaFoldDB" id="A0AAV4QK57"/>
<organism evidence="2 3">
    <name type="scientific">Caerostris extrusa</name>
    <name type="common">Bark spider</name>
    <name type="synonym">Caerostris bankana</name>
    <dbReference type="NCBI Taxonomy" id="172846"/>
    <lineage>
        <taxon>Eukaryota</taxon>
        <taxon>Metazoa</taxon>
        <taxon>Ecdysozoa</taxon>
        <taxon>Arthropoda</taxon>
        <taxon>Chelicerata</taxon>
        <taxon>Arachnida</taxon>
        <taxon>Araneae</taxon>
        <taxon>Araneomorphae</taxon>
        <taxon>Entelegynae</taxon>
        <taxon>Araneoidea</taxon>
        <taxon>Araneidae</taxon>
        <taxon>Caerostris</taxon>
    </lineage>
</organism>
<evidence type="ECO:0000313" key="3">
    <source>
        <dbReference type="Proteomes" id="UP001054945"/>
    </source>
</evidence>
<keyword evidence="3" id="KW-1185">Reference proteome</keyword>
<name>A0AAV4QK57_CAEEX</name>
<feature type="region of interest" description="Disordered" evidence="1">
    <location>
        <begin position="67"/>
        <end position="111"/>
    </location>
</feature>
<feature type="compositionally biased region" description="Basic and acidic residues" evidence="1">
    <location>
        <begin position="93"/>
        <end position="104"/>
    </location>
</feature>
<feature type="compositionally biased region" description="Polar residues" evidence="1">
    <location>
        <begin position="75"/>
        <end position="92"/>
    </location>
</feature>
<proteinExistence type="predicted"/>
<dbReference type="EMBL" id="BPLR01006345">
    <property type="protein sequence ID" value="GIY09239.1"/>
    <property type="molecule type" value="Genomic_DNA"/>
</dbReference>
<protein>
    <submittedName>
        <fullName evidence="2">Uncharacterized protein</fullName>
    </submittedName>
</protein>
<gene>
    <name evidence="2" type="ORF">CEXT_585221</name>
</gene>
<reference evidence="2 3" key="1">
    <citation type="submission" date="2021-06" db="EMBL/GenBank/DDBJ databases">
        <title>Caerostris extrusa draft genome.</title>
        <authorList>
            <person name="Kono N."/>
            <person name="Arakawa K."/>
        </authorList>
    </citation>
    <scope>NUCLEOTIDE SEQUENCE [LARGE SCALE GENOMIC DNA]</scope>
</reference>
<comment type="caution">
    <text evidence="2">The sequence shown here is derived from an EMBL/GenBank/DDBJ whole genome shotgun (WGS) entry which is preliminary data.</text>
</comment>
<dbReference type="Proteomes" id="UP001054945">
    <property type="component" value="Unassembled WGS sequence"/>
</dbReference>
<evidence type="ECO:0000313" key="2">
    <source>
        <dbReference type="EMBL" id="GIY09239.1"/>
    </source>
</evidence>
<accession>A0AAV4QK57</accession>